<dbReference type="InterPro" id="IPR000403">
    <property type="entry name" value="PI3/4_kinase_cat_dom"/>
</dbReference>
<feature type="domain" description="Ubiquitin-like" evidence="8">
    <location>
        <begin position="209"/>
        <end position="287"/>
    </location>
</feature>
<keyword evidence="5 10" id="KW-0418">Kinase</keyword>
<dbReference type="InterPro" id="IPR029071">
    <property type="entry name" value="Ubiquitin-like_domsf"/>
</dbReference>
<dbReference type="PANTHER" id="PTHR45800:SF4">
    <property type="entry name" value="PHOSPHATIDYLINOSITOL 4-KINASE GAMMA 3"/>
    <property type="match status" value="1"/>
</dbReference>
<feature type="domain" description="PI3K/PI4K catalytic" evidence="9">
    <location>
        <begin position="323"/>
        <end position="609"/>
    </location>
</feature>
<dbReference type="InterPro" id="IPR044571">
    <property type="entry name" value="P4KG1-8"/>
</dbReference>
<dbReference type="EMBL" id="GBEZ01006425">
    <property type="protein sequence ID" value="JAC78975.1"/>
    <property type="molecule type" value="Transcribed_RNA"/>
</dbReference>
<evidence type="ECO:0000256" key="2">
    <source>
        <dbReference type="ARBA" id="ARBA00012169"/>
    </source>
</evidence>
<gene>
    <name evidence="10" type="ORF">TSPGSL018_13851</name>
</gene>
<dbReference type="GO" id="GO:0005524">
    <property type="term" value="F:ATP binding"/>
    <property type="evidence" value="ECO:0007669"/>
    <property type="project" value="UniProtKB-KW"/>
</dbReference>
<evidence type="ECO:0000256" key="3">
    <source>
        <dbReference type="ARBA" id="ARBA00022679"/>
    </source>
</evidence>
<keyword evidence="6" id="KW-0067">ATP-binding</keyword>
<dbReference type="PANTHER" id="PTHR45800">
    <property type="entry name" value="PHOSPHATIDYLINOSITOL 4-KINASE GAMMA"/>
    <property type="match status" value="1"/>
</dbReference>
<evidence type="ECO:0000259" key="8">
    <source>
        <dbReference type="PROSITE" id="PS50053"/>
    </source>
</evidence>
<accession>A0A061S7V8</accession>
<dbReference type="GO" id="GO:0004430">
    <property type="term" value="F:1-phosphatidylinositol 4-kinase activity"/>
    <property type="evidence" value="ECO:0007669"/>
    <property type="project" value="UniProtKB-EC"/>
</dbReference>
<evidence type="ECO:0000259" key="9">
    <source>
        <dbReference type="PROSITE" id="PS50290"/>
    </source>
</evidence>
<keyword evidence="4" id="KW-0547">Nucleotide-binding</keyword>
<comment type="similarity">
    <text evidence="1">Belongs to the PI3/PI4-kinase family. Type II PI4K subfamily.</text>
</comment>
<sequence>MALSDPVPITCKALAPANPAGCAQSDGEIFVMLAVDHNRDAHEATGGAIPASYETFNAFPGETVRDVKLRLLAKNGHYSRGQMVIFGDRELGEHEQLGPLAESISGGSDYLHLFVRISDIERVEVVTSHRSISRGVSDSPVGAPAGRILPPYDPPPQSLGGCCEVLGGSMVSFAPQASSVTIPSCALMPVPEDEGSSPPPEAGHSRDFVHLMVRRSANRKLHYVVKGEVFELVISASDSTEDVTKQIVKARGADASRPHALLYNGRQLEASAPLVSHGLRAGARLELAPLAGPVPLPGSPPLSSSAHALYKEWQEAREGLELGYSPRLAGAGSGGSYFLLGKDGTSYVAVFKPEDEEPQARNNPRGLVGSEGGGSEGLRRGVLPGEGASREVAAYLLDHDHFAGVPPTAMVNCFMEADGAGKGHSQELKRGSLQQFVKFDADCEEQSPRAFDPEVCHRIFVLDLRLANCDRNASNILARRTEGGWKLTPIDHGYCLPGSLQDVSFEWLYWPQAEVPFSEATREYIAKLDAERDIEILEANGLEFRPECLRTLRVCTALLKKGAAAGMAPAAIGRLMTREFLTMSPLEKLHKQAVQAAVGCGLRPGCPRRLTEASEPLDEAAYMAAMCAGIEEMIDEVALDGVCEL</sequence>
<evidence type="ECO:0000256" key="7">
    <source>
        <dbReference type="SAM" id="MobiDB-lite"/>
    </source>
</evidence>
<evidence type="ECO:0000256" key="4">
    <source>
        <dbReference type="ARBA" id="ARBA00022741"/>
    </source>
</evidence>
<evidence type="ECO:0000313" key="10">
    <source>
        <dbReference type="EMBL" id="JAC78975.1"/>
    </source>
</evidence>
<dbReference type="Pfam" id="PF00454">
    <property type="entry name" value="PI3_PI4_kinase"/>
    <property type="match status" value="1"/>
</dbReference>
<feature type="region of interest" description="Disordered" evidence="7">
    <location>
        <begin position="353"/>
        <end position="383"/>
    </location>
</feature>
<protein>
    <recommendedName>
        <fullName evidence="2">1-phosphatidylinositol 4-kinase</fullName>
        <ecNumber evidence="2">2.7.1.67</ecNumber>
    </recommendedName>
</protein>
<dbReference type="CDD" id="cd17039">
    <property type="entry name" value="Ubl_ubiquitin_like"/>
    <property type="match status" value="1"/>
</dbReference>
<dbReference type="PROSITE" id="PS50290">
    <property type="entry name" value="PI3_4_KINASE_3"/>
    <property type="match status" value="1"/>
</dbReference>
<name>A0A061S7V8_9CHLO</name>
<dbReference type="SUPFAM" id="SSF54236">
    <property type="entry name" value="Ubiquitin-like"/>
    <property type="match status" value="1"/>
</dbReference>
<organism evidence="10">
    <name type="scientific">Tetraselmis sp. GSL018</name>
    <dbReference type="NCBI Taxonomy" id="582737"/>
    <lineage>
        <taxon>Eukaryota</taxon>
        <taxon>Viridiplantae</taxon>
        <taxon>Chlorophyta</taxon>
        <taxon>core chlorophytes</taxon>
        <taxon>Chlorodendrophyceae</taxon>
        <taxon>Chlorodendrales</taxon>
        <taxon>Chlorodendraceae</taxon>
        <taxon>Tetraselmis</taxon>
    </lineage>
</organism>
<evidence type="ECO:0000256" key="5">
    <source>
        <dbReference type="ARBA" id="ARBA00022777"/>
    </source>
</evidence>
<dbReference type="AlphaFoldDB" id="A0A061S7V8"/>
<evidence type="ECO:0000256" key="1">
    <source>
        <dbReference type="ARBA" id="ARBA00008941"/>
    </source>
</evidence>
<proteinExistence type="inferred from homology"/>
<evidence type="ECO:0000256" key="6">
    <source>
        <dbReference type="ARBA" id="ARBA00022840"/>
    </source>
</evidence>
<dbReference type="PROSITE" id="PS50053">
    <property type="entry name" value="UBIQUITIN_2"/>
    <property type="match status" value="1"/>
</dbReference>
<dbReference type="InterPro" id="IPR000626">
    <property type="entry name" value="Ubiquitin-like_dom"/>
</dbReference>
<reference evidence="10" key="1">
    <citation type="submission" date="2014-05" db="EMBL/GenBank/DDBJ databases">
        <title>The transcriptome of the halophilic microalga Tetraselmis sp. GSL018 isolated from the Great Salt Lake, Utah.</title>
        <authorList>
            <person name="Jinkerson R.E."/>
            <person name="D'Adamo S."/>
            <person name="Posewitz M.C."/>
        </authorList>
    </citation>
    <scope>NUCLEOTIDE SEQUENCE</scope>
    <source>
        <strain evidence="10">GSL018</strain>
    </source>
</reference>
<dbReference type="EC" id="2.7.1.67" evidence="2"/>
<keyword evidence="3" id="KW-0808">Transferase</keyword>